<evidence type="ECO:0000256" key="2">
    <source>
        <dbReference type="ARBA" id="ARBA00022670"/>
    </source>
</evidence>
<evidence type="ECO:0000256" key="7">
    <source>
        <dbReference type="RuleBase" id="RU003435"/>
    </source>
</evidence>
<evidence type="ECO:0000313" key="10">
    <source>
        <dbReference type="Proteomes" id="UP000317691"/>
    </source>
</evidence>
<evidence type="ECO:0000256" key="3">
    <source>
        <dbReference type="ARBA" id="ARBA00022723"/>
    </source>
</evidence>
<feature type="domain" description="Peptidase M3A/M3B catalytic" evidence="8">
    <location>
        <begin position="2"/>
        <end position="159"/>
    </location>
</feature>
<comment type="cofactor">
    <cofactor evidence="7">
        <name>Zn(2+)</name>
        <dbReference type="ChEBI" id="CHEBI:29105"/>
    </cofactor>
    <text evidence="7">Binds 1 zinc ion.</text>
</comment>
<evidence type="ECO:0000256" key="1">
    <source>
        <dbReference type="ARBA" id="ARBA00006040"/>
    </source>
</evidence>
<dbReference type="EMBL" id="VBOZ01000029">
    <property type="protein sequence ID" value="TMQ63912.1"/>
    <property type="molecule type" value="Genomic_DNA"/>
</dbReference>
<evidence type="ECO:0000259" key="8">
    <source>
        <dbReference type="Pfam" id="PF01432"/>
    </source>
</evidence>
<dbReference type="InterPro" id="IPR045090">
    <property type="entry name" value="Pept_M3A_M3B"/>
</dbReference>
<organism evidence="9 10">
    <name type="scientific">Eiseniibacteriota bacterium</name>
    <dbReference type="NCBI Taxonomy" id="2212470"/>
    <lineage>
        <taxon>Bacteria</taxon>
        <taxon>Candidatus Eiseniibacteriota</taxon>
    </lineage>
</organism>
<dbReference type="Pfam" id="PF01432">
    <property type="entry name" value="Peptidase_M3"/>
    <property type="match status" value="1"/>
</dbReference>
<keyword evidence="5 7" id="KW-0862">Zinc</keyword>
<dbReference type="GO" id="GO:0046872">
    <property type="term" value="F:metal ion binding"/>
    <property type="evidence" value="ECO:0007669"/>
    <property type="project" value="UniProtKB-UniRule"/>
</dbReference>
<gene>
    <name evidence="9" type="ORF">E6K79_09365</name>
</gene>
<accession>A0A538TJW9</accession>
<keyword evidence="4 7" id="KW-0378">Hydrolase</keyword>
<evidence type="ECO:0000256" key="4">
    <source>
        <dbReference type="ARBA" id="ARBA00022801"/>
    </source>
</evidence>
<evidence type="ECO:0000313" key="9">
    <source>
        <dbReference type="EMBL" id="TMQ63912.1"/>
    </source>
</evidence>
<dbReference type="Gene3D" id="1.10.1370.10">
    <property type="entry name" value="Neurolysin, domain 3"/>
    <property type="match status" value="1"/>
</dbReference>
<dbReference type="PANTHER" id="PTHR11804">
    <property type="entry name" value="PROTEASE M3 THIMET OLIGOPEPTIDASE-RELATED"/>
    <property type="match status" value="1"/>
</dbReference>
<reference evidence="9 10" key="1">
    <citation type="journal article" date="2019" name="Nat. Microbiol.">
        <title>Mediterranean grassland soil C-N compound turnover is dependent on rainfall and depth, and is mediated by genomically divergent microorganisms.</title>
        <authorList>
            <person name="Diamond S."/>
            <person name="Andeer P.F."/>
            <person name="Li Z."/>
            <person name="Crits-Christoph A."/>
            <person name="Burstein D."/>
            <person name="Anantharaman K."/>
            <person name="Lane K.R."/>
            <person name="Thomas B.C."/>
            <person name="Pan C."/>
            <person name="Northen T.R."/>
            <person name="Banfield J.F."/>
        </authorList>
    </citation>
    <scope>NUCLEOTIDE SEQUENCE [LARGE SCALE GENOMIC DNA]</scope>
    <source>
        <strain evidence="9">WS_9</strain>
    </source>
</reference>
<sequence>ATVLRVFAKHYQTGEPIPVEMVQKMRRADVFGRAMDTAYQVLYSALSLNIYNRAPSQVNTDSLASQAETQYVPFPKIPDTHFQASFGHLDGYSAVYYTYLWSLVISKDLFAQFDKTNLLAPGVATRYRKVVLEPGGTKPAAQLVHDFLKRDFNYTAYENYLKGMN</sequence>
<dbReference type="Proteomes" id="UP000317691">
    <property type="component" value="Unassembled WGS sequence"/>
</dbReference>
<dbReference type="InterPro" id="IPR024077">
    <property type="entry name" value="Neurolysin/TOP_dom2"/>
</dbReference>
<dbReference type="AlphaFoldDB" id="A0A538TJW9"/>
<comment type="caution">
    <text evidence="9">The sequence shown here is derived from an EMBL/GenBank/DDBJ whole genome shotgun (WGS) entry which is preliminary data.</text>
</comment>
<comment type="similarity">
    <text evidence="1 7">Belongs to the peptidase M3 family.</text>
</comment>
<feature type="non-terminal residue" evidence="9">
    <location>
        <position position="1"/>
    </location>
</feature>
<name>A0A538TJW9_UNCEI</name>
<keyword evidence="3 7" id="KW-0479">Metal-binding</keyword>
<evidence type="ECO:0000256" key="6">
    <source>
        <dbReference type="ARBA" id="ARBA00023049"/>
    </source>
</evidence>
<evidence type="ECO:0000256" key="5">
    <source>
        <dbReference type="ARBA" id="ARBA00022833"/>
    </source>
</evidence>
<dbReference type="SUPFAM" id="SSF55486">
    <property type="entry name" value="Metalloproteases ('zincins'), catalytic domain"/>
    <property type="match status" value="1"/>
</dbReference>
<proteinExistence type="inferred from homology"/>
<dbReference type="PANTHER" id="PTHR11804:SF84">
    <property type="entry name" value="SACCHAROLYSIN"/>
    <property type="match status" value="1"/>
</dbReference>
<protein>
    <submittedName>
        <fullName evidence="9">Zn-dependent oligopeptidase</fullName>
    </submittedName>
</protein>
<dbReference type="GO" id="GO:0006518">
    <property type="term" value="P:peptide metabolic process"/>
    <property type="evidence" value="ECO:0007669"/>
    <property type="project" value="TreeGrafter"/>
</dbReference>
<dbReference type="GO" id="GO:0004222">
    <property type="term" value="F:metalloendopeptidase activity"/>
    <property type="evidence" value="ECO:0007669"/>
    <property type="project" value="InterPro"/>
</dbReference>
<keyword evidence="2 7" id="KW-0645">Protease</keyword>
<keyword evidence="6 7" id="KW-0482">Metalloprotease</keyword>
<dbReference type="InterPro" id="IPR001567">
    <property type="entry name" value="Pept_M3A_M3B_dom"/>
</dbReference>
<dbReference type="GO" id="GO:0006508">
    <property type="term" value="P:proteolysis"/>
    <property type="evidence" value="ECO:0007669"/>
    <property type="project" value="UniProtKB-KW"/>
</dbReference>